<keyword evidence="1 2" id="KW-0456">Lyase</keyword>
<reference evidence="6 7" key="1">
    <citation type="submission" date="2023-11" db="EMBL/GenBank/DDBJ databases">
        <title>Gilvimarinus fulvus sp. nov., isolated from the surface of Kelp.</title>
        <authorList>
            <person name="Sun Y.Y."/>
            <person name="Gong Y."/>
            <person name="Du Z.J."/>
        </authorList>
    </citation>
    <scope>NUCLEOTIDE SEQUENCE [LARGE SCALE GENOMIC DNA]</scope>
    <source>
        <strain evidence="6 7">SDUM040013</strain>
    </source>
</reference>
<accession>A0ABU4RZ07</accession>
<gene>
    <name evidence="6" type="ORF">SCD92_08950</name>
</gene>
<keyword evidence="4" id="KW-0732">Signal</keyword>
<feature type="domain" description="Pectate lyase" evidence="5">
    <location>
        <begin position="86"/>
        <end position="305"/>
    </location>
</feature>
<name>A0ABU4RZ07_9GAMM</name>
<dbReference type="GO" id="GO:0016829">
    <property type="term" value="F:lyase activity"/>
    <property type="evidence" value="ECO:0007669"/>
    <property type="project" value="UniProtKB-KW"/>
</dbReference>
<dbReference type="SMART" id="SM00656">
    <property type="entry name" value="Amb_all"/>
    <property type="match status" value="1"/>
</dbReference>
<comment type="caution">
    <text evidence="6">The sequence shown here is derived from an EMBL/GenBank/DDBJ whole genome shotgun (WGS) entry which is preliminary data.</text>
</comment>
<dbReference type="EMBL" id="JAXAFO010000012">
    <property type="protein sequence ID" value="MDX6849486.1"/>
    <property type="molecule type" value="Genomic_DNA"/>
</dbReference>
<evidence type="ECO:0000256" key="4">
    <source>
        <dbReference type="SAM" id="SignalP"/>
    </source>
</evidence>
<evidence type="ECO:0000259" key="5">
    <source>
        <dbReference type="SMART" id="SM00656"/>
    </source>
</evidence>
<proteinExistence type="inferred from homology"/>
<dbReference type="PANTHER" id="PTHR31683">
    <property type="entry name" value="PECTATE LYASE 18-RELATED"/>
    <property type="match status" value="1"/>
</dbReference>
<dbReference type="InterPro" id="IPR011050">
    <property type="entry name" value="Pectin_lyase_fold/virulence"/>
</dbReference>
<dbReference type="InterPro" id="IPR002022">
    <property type="entry name" value="Pec_lyase"/>
</dbReference>
<evidence type="ECO:0000256" key="2">
    <source>
        <dbReference type="RuleBase" id="RU361173"/>
    </source>
</evidence>
<dbReference type="Pfam" id="PF00544">
    <property type="entry name" value="Pectate_lyase_4"/>
    <property type="match status" value="1"/>
</dbReference>
<comment type="similarity">
    <text evidence="2">Belongs to the polysaccharide lyase 1 family.</text>
</comment>
<dbReference type="InterPro" id="IPR045032">
    <property type="entry name" value="PEL"/>
</dbReference>
<evidence type="ECO:0000256" key="1">
    <source>
        <dbReference type="ARBA" id="ARBA00023239"/>
    </source>
</evidence>
<dbReference type="PROSITE" id="PS51257">
    <property type="entry name" value="PROKAR_LIPOPROTEIN"/>
    <property type="match status" value="1"/>
</dbReference>
<evidence type="ECO:0000313" key="7">
    <source>
        <dbReference type="Proteomes" id="UP001273505"/>
    </source>
</evidence>
<comment type="subcellular location">
    <subcellularLocation>
        <location evidence="2">Secreted</location>
    </subcellularLocation>
</comment>
<feature type="compositionally biased region" description="Low complexity" evidence="3">
    <location>
        <begin position="27"/>
        <end position="61"/>
    </location>
</feature>
<dbReference type="RefSeq" id="WP_302722817.1">
    <property type="nucleotide sequence ID" value="NZ_JAULRU010000570.1"/>
</dbReference>
<feature type="region of interest" description="Disordered" evidence="3">
    <location>
        <begin position="22"/>
        <end position="64"/>
    </location>
</feature>
<feature type="chain" id="PRO_5047140861" evidence="4">
    <location>
        <begin position="19"/>
        <end position="385"/>
    </location>
</feature>
<keyword evidence="2" id="KW-0964">Secreted</keyword>
<feature type="signal peptide" evidence="4">
    <location>
        <begin position="1"/>
        <end position="18"/>
    </location>
</feature>
<dbReference type="PANTHER" id="PTHR31683:SF18">
    <property type="entry name" value="PECTATE LYASE 21-RELATED"/>
    <property type="match status" value="1"/>
</dbReference>
<sequence length="385" mass="40933">MKAVSLSSALVISALLSACGGGGGPTGSSNGSNNSSSSESSSSSSSSSSESSSSESSSSSSQMSHCDMMNTVVGFASLGDGTTGGAGGDIVTVTTGEELAQAISQKGSNPLTIFVDGTITPENSPGDNFDIKDVDDVSIIGVGDNALLDGIGLYVRRASNIIIRNLTIRYVTIGAKDGISLEGPANNIWIDHNEIYNDLDSDKDFYDELISGKRDVDNITLSYNYLHDSWKTSLWGSSDTDSSHRRVTFYANHWENASSRMPLFRFGEGHILNNLYQGVTSTAINSRMGANIRIEGTVFEDVKNPIVSFYSEEIGYWDVADNLYTDISWSNPSGGDIIAGPGTDLESTVSYTPPYDYTAMPVDEVKQHLLDYAGSGKITECLPSP</sequence>
<keyword evidence="2" id="KW-0119">Carbohydrate metabolism</keyword>
<dbReference type="Proteomes" id="UP001273505">
    <property type="component" value="Unassembled WGS sequence"/>
</dbReference>
<protein>
    <submittedName>
        <fullName evidence="6">Pectate lyase</fullName>
    </submittedName>
</protein>
<dbReference type="Gene3D" id="2.160.20.10">
    <property type="entry name" value="Single-stranded right-handed beta-helix, Pectin lyase-like"/>
    <property type="match status" value="1"/>
</dbReference>
<evidence type="ECO:0000256" key="3">
    <source>
        <dbReference type="SAM" id="MobiDB-lite"/>
    </source>
</evidence>
<evidence type="ECO:0000313" key="6">
    <source>
        <dbReference type="EMBL" id="MDX6849486.1"/>
    </source>
</evidence>
<keyword evidence="2" id="KW-0624">Polysaccharide degradation</keyword>
<keyword evidence="7" id="KW-1185">Reference proteome</keyword>
<dbReference type="InterPro" id="IPR012334">
    <property type="entry name" value="Pectin_lyas_fold"/>
</dbReference>
<dbReference type="SUPFAM" id="SSF51126">
    <property type="entry name" value="Pectin lyase-like"/>
    <property type="match status" value="1"/>
</dbReference>
<organism evidence="6 7">
    <name type="scientific">Gilvimarinus gilvus</name>
    <dbReference type="NCBI Taxonomy" id="3058038"/>
    <lineage>
        <taxon>Bacteria</taxon>
        <taxon>Pseudomonadati</taxon>
        <taxon>Pseudomonadota</taxon>
        <taxon>Gammaproteobacteria</taxon>
        <taxon>Cellvibrionales</taxon>
        <taxon>Cellvibrionaceae</taxon>
        <taxon>Gilvimarinus</taxon>
    </lineage>
</organism>